<organism evidence="5">
    <name type="scientific">Octopus bimaculoides</name>
    <name type="common">California two-spotted octopus</name>
    <dbReference type="NCBI Taxonomy" id="37653"/>
    <lineage>
        <taxon>Eukaryota</taxon>
        <taxon>Metazoa</taxon>
        <taxon>Spiralia</taxon>
        <taxon>Lophotrochozoa</taxon>
        <taxon>Mollusca</taxon>
        <taxon>Cephalopoda</taxon>
        <taxon>Coleoidea</taxon>
        <taxon>Octopodiformes</taxon>
        <taxon>Octopoda</taxon>
        <taxon>Incirrata</taxon>
        <taxon>Octopodidae</taxon>
        <taxon>Octopus</taxon>
    </lineage>
</organism>
<dbReference type="SUPFAM" id="SSF52129">
    <property type="entry name" value="Caspase-like"/>
    <property type="match status" value="1"/>
</dbReference>
<evidence type="ECO:0008006" key="6">
    <source>
        <dbReference type="Google" id="ProtNLM"/>
    </source>
</evidence>
<evidence type="ECO:0000313" key="5">
    <source>
        <dbReference type="EMBL" id="KOF83971.1"/>
    </source>
</evidence>
<proteinExistence type="inferred from homology"/>
<dbReference type="InterPro" id="IPR011600">
    <property type="entry name" value="Pept_C14_caspase"/>
</dbReference>
<dbReference type="OMA" id="CEMIRKH"/>
<dbReference type="EMBL" id="KQ419326">
    <property type="protein sequence ID" value="KOF83971.1"/>
    <property type="molecule type" value="Genomic_DNA"/>
</dbReference>
<feature type="domain" description="Caspase family p10" evidence="3">
    <location>
        <begin position="196"/>
        <end position="290"/>
    </location>
</feature>
<dbReference type="PROSITE" id="PS50208">
    <property type="entry name" value="CASPASE_P20"/>
    <property type="match status" value="1"/>
</dbReference>
<dbReference type="InterPro" id="IPR002138">
    <property type="entry name" value="Pept_C14_p10"/>
</dbReference>
<dbReference type="GO" id="GO:0006915">
    <property type="term" value="P:apoptotic process"/>
    <property type="evidence" value="ECO:0007669"/>
    <property type="project" value="TreeGrafter"/>
</dbReference>
<dbReference type="PANTHER" id="PTHR10454">
    <property type="entry name" value="CASPASE"/>
    <property type="match status" value="1"/>
</dbReference>
<dbReference type="SMART" id="SM00115">
    <property type="entry name" value="CASc"/>
    <property type="match status" value="1"/>
</dbReference>
<dbReference type="Gene3D" id="3.40.50.1460">
    <property type="match status" value="1"/>
</dbReference>
<dbReference type="InterPro" id="IPR002398">
    <property type="entry name" value="Pept_C14"/>
</dbReference>
<dbReference type="KEGG" id="obi:106872949"/>
<comment type="similarity">
    <text evidence="1 2">Belongs to the peptidase C14A family.</text>
</comment>
<dbReference type="GO" id="GO:0043525">
    <property type="term" value="P:positive regulation of neuron apoptotic process"/>
    <property type="evidence" value="ECO:0007669"/>
    <property type="project" value="TreeGrafter"/>
</dbReference>
<name>A0A0L8H3U8_OCTBM</name>
<dbReference type="Pfam" id="PF00656">
    <property type="entry name" value="Peptidase_C14"/>
    <property type="match status" value="1"/>
</dbReference>
<dbReference type="InterPro" id="IPR001309">
    <property type="entry name" value="Pept_C14_p20"/>
</dbReference>
<sequence>MTNPEVESEHLTAIKHKDALFKSKSTTGACFPPSGEEDLGKYFAKYDMTHKKPGVAYIFNNENFQDPLLNTRYGSSKDVHDFERALIKLGFHEDDINVYTDSTAEEMFDVFQMFNEENLDIDCFICVILSHGSSDDIIYGYDGVIELDRLLSCLRPDRCPSLTGIPKLIFIEASRGNKLDYGVLKSDAAVIEPDKNSSRIPIMADMLIVYSSFAGYQSFRDRQNGSWFMRGLSKILIEFGTKYEIMKLLTAVSNYVASLEAPSWYNSEFIGCKQMPCIGSSLTKQLKFVRKNKSD</sequence>
<gene>
    <name evidence="5" type="ORF">OCBIM_22022919mg</name>
</gene>
<dbReference type="AlphaFoldDB" id="A0A0L8H3U8"/>
<reference evidence="5" key="1">
    <citation type="submission" date="2015-07" db="EMBL/GenBank/DDBJ databases">
        <title>MeaNS - Measles Nucleotide Surveillance Program.</title>
        <authorList>
            <person name="Tran T."/>
            <person name="Druce J."/>
        </authorList>
    </citation>
    <scope>NUCLEOTIDE SEQUENCE</scope>
    <source>
        <strain evidence="5">UCB-OBI-ISO-001</strain>
        <tissue evidence="5">Gonad</tissue>
    </source>
</reference>
<dbReference type="PROSITE" id="PS50207">
    <property type="entry name" value="CASPASE_P10"/>
    <property type="match status" value="1"/>
</dbReference>
<dbReference type="CDD" id="cd00032">
    <property type="entry name" value="CASc"/>
    <property type="match status" value="1"/>
</dbReference>
<evidence type="ECO:0000256" key="1">
    <source>
        <dbReference type="ARBA" id="ARBA00010134"/>
    </source>
</evidence>
<dbReference type="PRINTS" id="PR00376">
    <property type="entry name" value="IL1BCENZYME"/>
</dbReference>
<dbReference type="GO" id="GO:0006508">
    <property type="term" value="P:proteolysis"/>
    <property type="evidence" value="ECO:0007669"/>
    <property type="project" value="InterPro"/>
</dbReference>
<evidence type="ECO:0000259" key="4">
    <source>
        <dbReference type="PROSITE" id="PS50208"/>
    </source>
</evidence>
<dbReference type="STRING" id="37653.A0A0L8H3U8"/>
<dbReference type="InterPro" id="IPR015917">
    <property type="entry name" value="Pept_C14A"/>
</dbReference>
<dbReference type="InterPro" id="IPR029030">
    <property type="entry name" value="Caspase-like_dom_sf"/>
</dbReference>
<dbReference type="OrthoDB" id="6116485at2759"/>
<protein>
    <recommendedName>
        <fullName evidence="6">Caspase family p20 domain-containing protein</fullName>
    </recommendedName>
</protein>
<feature type="domain" description="Caspase family p20" evidence="4">
    <location>
        <begin position="52"/>
        <end position="178"/>
    </location>
</feature>
<accession>A0A0L8H3U8</accession>
<evidence type="ECO:0000256" key="2">
    <source>
        <dbReference type="RuleBase" id="RU003971"/>
    </source>
</evidence>
<evidence type="ECO:0000259" key="3">
    <source>
        <dbReference type="PROSITE" id="PS50207"/>
    </source>
</evidence>
<dbReference type="GO" id="GO:0004197">
    <property type="term" value="F:cysteine-type endopeptidase activity"/>
    <property type="evidence" value="ECO:0007669"/>
    <property type="project" value="InterPro"/>
</dbReference>
<dbReference type="GO" id="GO:0005737">
    <property type="term" value="C:cytoplasm"/>
    <property type="evidence" value="ECO:0007669"/>
    <property type="project" value="TreeGrafter"/>
</dbReference>
<dbReference type="PANTHER" id="PTHR10454:SF232">
    <property type="entry name" value="AT03047P-RELATED"/>
    <property type="match status" value="1"/>
</dbReference>